<protein>
    <submittedName>
        <fullName evidence="1">Uncharacterized protein</fullName>
    </submittedName>
</protein>
<name>A0A1B7VPA0_APHFL</name>
<dbReference type="PATRIC" id="fig|1710894.3.peg.1737"/>
<gene>
    <name evidence="1" type="ORF">AN481_15820</name>
</gene>
<dbReference type="EMBL" id="LJOY01000063">
    <property type="protein sequence ID" value="OBQ22254.1"/>
    <property type="molecule type" value="Genomic_DNA"/>
</dbReference>
<accession>A0A1B7VPA0</accession>
<evidence type="ECO:0000313" key="2">
    <source>
        <dbReference type="Proteomes" id="UP000092382"/>
    </source>
</evidence>
<organism evidence="1 2">
    <name type="scientific">Aphanizomenon flos-aquae LD13</name>
    <dbReference type="NCBI Taxonomy" id="1710894"/>
    <lineage>
        <taxon>Bacteria</taxon>
        <taxon>Bacillati</taxon>
        <taxon>Cyanobacteriota</taxon>
        <taxon>Cyanophyceae</taxon>
        <taxon>Nostocales</taxon>
        <taxon>Aphanizomenonaceae</taxon>
        <taxon>Aphanizomenon</taxon>
    </lineage>
</organism>
<dbReference type="STRING" id="1803587.GCA_001593825_02288"/>
<sequence length="85" mass="9728">METSISINPAYEEIINFLAAGITSQSLVEFQVSETVKERVSNLIFREKTDGISSEEKSELDHYLILEHLLRLAKARAYDFIHEKA</sequence>
<dbReference type="Proteomes" id="UP000092382">
    <property type="component" value="Unassembled WGS sequence"/>
</dbReference>
<reference evidence="1 2" key="1">
    <citation type="submission" date="2015-09" db="EMBL/GenBank/DDBJ databases">
        <title>Whole genome shotgun sequence assembly of Aphanizomenon flos-aquae UKL13.</title>
        <authorList>
            <person name="Driscoll C."/>
        </authorList>
    </citation>
    <scope>NUCLEOTIDE SEQUENCE [LARGE SCALE GENOMIC DNA]</scope>
    <source>
        <strain evidence="1">MDT13</strain>
    </source>
</reference>
<proteinExistence type="predicted"/>
<evidence type="ECO:0000313" key="1">
    <source>
        <dbReference type="EMBL" id="OBQ22254.1"/>
    </source>
</evidence>
<dbReference type="AlphaFoldDB" id="A0A1B7VPA0"/>
<comment type="caution">
    <text evidence="1">The sequence shown here is derived from an EMBL/GenBank/DDBJ whole genome shotgun (WGS) entry which is preliminary data.</text>
</comment>